<keyword evidence="4" id="KW-1185">Reference proteome</keyword>
<evidence type="ECO:0000313" key="3">
    <source>
        <dbReference type="EMBL" id="ACY19099.1"/>
    </source>
</evidence>
<dbReference type="Proteomes" id="UP000001880">
    <property type="component" value="Chromosome"/>
</dbReference>
<reference evidence="3 4" key="1">
    <citation type="journal article" date="2010" name="Stand. Genomic Sci.">
        <title>Complete genome sequence of Haliangium ochraceum type strain (SMP-2).</title>
        <authorList>
            <consortium name="US DOE Joint Genome Institute (JGI-PGF)"/>
            <person name="Ivanova N."/>
            <person name="Daum C."/>
            <person name="Lang E."/>
            <person name="Abt B."/>
            <person name="Kopitz M."/>
            <person name="Saunders E."/>
            <person name="Lapidus A."/>
            <person name="Lucas S."/>
            <person name="Glavina Del Rio T."/>
            <person name="Nolan M."/>
            <person name="Tice H."/>
            <person name="Copeland A."/>
            <person name="Cheng J.F."/>
            <person name="Chen F."/>
            <person name="Bruce D."/>
            <person name="Goodwin L."/>
            <person name="Pitluck S."/>
            <person name="Mavromatis K."/>
            <person name="Pati A."/>
            <person name="Mikhailova N."/>
            <person name="Chen A."/>
            <person name="Palaniappan K."/>
            <person name="Land M."/>
            <person name="Hauser L."/>
            <person name="Chang Y.J."/>
            <person name="Jeffries C.D."/>
            <person name="Detter J.C."/>
            <person name="Brettin T."/>
            <person name="Rohde M."/>
            <person name="Goker M."/>
            <person name="Bristow J."/>
            <person name="Markowitz V."/>
            <person name="Eisen J.A."/>
            <person name="Hugenholtz P."/>
            <person name="Kyrpides N.C."/>
            <person name="Klenk H.P."/>
        </authorList>
    </citation>
    <scope>NUCLEOTIDE SEQUENCE [LARGE SCALE GENOMIC DNA]</scope>
    <source>
        <strain evidence="4">DSM 14365 / CIP 107738 / JCM 11303 / AJ 13395 / SMP-2</strain>
    </source>
</reference>
<dbReference type="eggNOG" id="COG0071">
    <property type="taxonomic scope" value="Bacteria"/>
</dbReference>
<gene>
    <name evidence="3" type="ordered locus">Hoch_6633</name>
</gene>
<name>D0LRV7_HALO1</name>
<evidence type="ECO:0000256" key="2">
    <source>
        <dbReference type="SAM" id="SignalP"/>
    </source>
</evidence>
<dbReference type="RefSeq" id="WP_012831691.1">
    <property type="nucleotide sequence ID" value="NC_013440.1"/>
</dbReference>
<feature type="chain" id="PRO_5003010393" description="Lipoprotein" evidence="2">
    <location>
        <begin position="21"/>
        <end position="708"/>
    </location>
</feature>
<evidence type="ECO:0008006" key="5">
    <source>
        <dbReference type="Google" id="ProtNLM"/>
    </source>
</evidence>
<dbReference type="HOGENOM" id="CLU_389697_0_0_7"/>
<accession>D0LRV7</accession>
<keyword evidence="2" id="KW-0732">Signal</keyword>
<evidence type="ECO:0000313" key="4">
    <source>
        <dbReference type="Proteomes" id="UP000001880"/>
    </source>
</evidence>
<protein>
    <recommendedName>
        <fullName evidence="5">Lipoprotein</fullName>
    </recommendedName>
</protein>
<dbReference type="AlphaFoldDB" id="D0LRV7"/>
<dbReference type="PROSITE" id="PS51257">
    <property type="entry name" value="PROKAR_LIPOPROTEIN"/>
    <property type="match status" value="1"/>
</dbReference>
<dbReference type="KEGG" id="hoh:Hoch_6633"/>
<evidence type="ECO:0000256" key="1">
    <source>
        <dbReference type="SAM" id="MobiDB-lite"/>
    </source>
</evidence>
<proteinExistence type="predicted"/>
<organism evidence="3 4">
    <name type="scientific">Haliangium ochraceum (strain DSM 14365 / JCM 11303 / SMP-2)</name>
    <dbReference type="NCBI Taxonomy" id="502025"/>
    <lineage>
        <taxon>Bacteria</taxon>
        <taxon>Pseudomonadati</taxon>
        <taxon>Myxococcota</taxon>
        <taxon>Polyangia</taxon>
        <taxon>Haliangiales</taxon>
        <taxon>Kofleriaceae</taxon>
        <taxon>Haliangium</taxon>
    </lineage>
</organism>
<feature type="signal peptide" evidence="2">
    <location>
        <begin position="1"/>
        <end position="20"/>
    </location>
</feature>
<dbReference type="EMBL" id="CP001804">
    <property type="protein sequence ID" value="ACY19099.1"/>
    <property type="molecule type" value="Genomic_DNA"/>
</dbReference>
<feature type="region of interest" description="Disordered" evidence="1">
    <location>
        <begin position="542"/>
        <end position="562"/>
    </location>
</feature>
<sequence>MKSKLLACCLGGLVAGACQPSDFVDPSDDPTGNAAPPDTQVFAYSAEQSPRFLGANLEQTNALQAEFTVAGGVLVPMQEGGAFPSSTGADANLQGGVGFGTYANPDRGSNDWAGSGDFMSILESDIVLSQPGDAVKFCRSFATTCAEVRMVADGAGVVVLSLAANVPDTELGEIQPGISAAIRGTGDSGLTIALTAPEVVSAQFAAAAGTPLTLSWTIARGDEVGTLDYAVSIDGQELLSGNTSSQLAASIVTQGGVGLIFDAPIVTDVRGGVDFSYQVPNFTPTFSNVYDTPVDLSPRLGLGFAPLYVYPTQDPDLDAITLSGEEGSAHSVQAEDGVLGVTLELPGIKPKTTIYSASFDGDDFAETRLAGEVDLGIEGGGFYPSPSFCYSQIYPQVEAKVEAGVRAEVLRKMYASIAEGAAVADGALFQLSQALQGEPFNLPESAVGYTRLGDLGGGDLDGYIALGTDYAVSNVDTNITTSVQTTYEVTFADPASETFVAQLNGIIGALEANNNQIRDALIGNGALTLEDFQNLKRLQAGLTTPRGSKDGVTGPDGSPIQDGNANCNGYDCNVSVILRDQIAGGNASGLNAPIVPGEELTPVLPHACLWGLPGSEATEAQPAVLNVDGDIDNDRPAIPAAPATPATPPVREVASASMNTLVQGIYENFVGQAFGLTVPASNFSLSMKVGDTTTGTAPGVSRIVISSK</sequence>